<feature type="repeat" description="FG-GAP" evidence="12">
    <location>
        <begin position="339"/>
        <end position="402"/>
    </location>
</feature>
<dbReference type="FunFam" id="2.60.40.1460:FF:000012">
    <property type="entry name" value="Integrin alpha ina-1"/>
    <property type="match status" value="1"/>
</dbReference>
<keyword evidence="5" id="KW-0677">Repeat</keyword>
<dbReference type="PROSITE" id="PS00242">
    <property type="entry name" value="INTEGRIN_ALPHA"/>
    <property type="match status" value="1"/>
</dbReference>
<dbReference type="GO" id="GO:0048513">
    <property type="term" value="P:animal organ development"/>
    <property type="evidence" value="ECO:0007669"/>
    <property type="project" value="UniProtKB-ARBA"/>
</dbReference>
<keyword evidence="4 13" id="KW-0732">Signal</keyword>
<reference evidence="18 19" key="1">
    <citation type="submission" date="2019-12" db="EMBL/GenBank/DDBJ databases">
        <title>Chromosome-level assembly of the Caenorhabditis remanei genome.</title>
        <authorList>
            <person name="Teterina A.A."/>
            <person name="Willis J.H."/>
            <person name="Phillips P.C."/>
        </authorList>
    </citation>
    <scope>NUCLEOTIDE SEQUENCE [LARGE SCALE GENOMIC DNA]</scope>
    <source>
        <strain evidence="18 19">PX506</strain>
        <tissue evidence="18">Whole organism</tissue>
    </source>
</reference>
<dbReference type="GO" id="GO:0007229">
    <property type="term" value="P:integrin-mediated signaling pathway"/>
    <property type="evidence" value="ECO:0007669"/>
    <property type="project" value="UniProtKB-KW"/>
</dbReference>
<dbReference type="SUPFAM" id="SSF69318">
    <property type="entry name" value="Integrin alpha N-terminal domain"/>
    <property type="match status" value="1"/>
</dbReference>
<dbReference type="InterPro" id="IPR018184">
    <property type="entry name" value="Integrin_alpha_C_CS"/>
</dbReference>
<dbReference type="SUPFAM" id="SSF69179">
    <property type="entry name" value="Integrin domains"/>
    <property type="match status" value="2"/>
</dbReference>
<evidence type="ECO:0000256" key="1">
    <source>
        <dbReference type="ARBA" id="ARBA00004479"/>
    </source>
</evidence>
<dbReference type="RefSeq" id="XP_053586926.1">
    <property type="nucleotide sequence ID" value="XM_053727349.1"/>
</dbReference>
<keyword evidence="10 13" id="KW-0675">Receptor</keyword>
<feature type="region of interest" description="Disordered" evidence="14">
    <location>
        <begin position="1089"/>
        <end position="1113"/>
    </location>
</feature>
<organism evidence="18 19">
    <name type="scientific">Caenorhabditis remanei</name>
    <name type="common">Caenorhabditis vulgaris</name>
    <dbReference type="NCBI Taxonomy" id="31234"/>
    <lineage>
        <taxon>Eukaryota</taxon>
        <taxon>Metazoa</taxon>
        <taxon>Ecdysozoa</taxon>
        <taxon>Nematoda</taxon>
        <taxon>Chromadorea</taxon>
        <taxon>Rhabditida</taxon>
        <taxon>Rhabditina</taxon>
        <taxon>Rhabditomorpha</taxon>
        <taxon>Rhabditoidea</taxon>
        <taxon>Rhabditidae</taxon>
        <taxon>Peloderinae</taxon>
        <taxon>Caenorhabditis</taxon>
    </lineage>
</organism>
<dbReference type="CTD" id="9825861"/>
<dbReference type="InterPro" id="IPR028994">
    <property type="entry name" value="Integrin_alpha_N"/>
</dbReference>
<evidence type="ECO:0000313" key="18">
    <source>
        <dbReference type="EMBL" id="KAF1761117.1"/>
    </source>
</evidence>
<feature type="repeat" description="FG-GAP" evidence="12">
    <location>
        <begin position="481"/>
        <end position="541"/>
    </location>
</feature>
<evidence type="ECO:0000256" key="10">
    <source>
        <dbReference type="ARBA" id="ARBA00023170"/>
    </source>
</evidence>
<evidence type="ECO:0000256" key="2">
    <source>
        <dbReference type="ARBA" id="ARBA00008054"/>
    </source>
</evidence>
<evidence type="ECO:0000256" key="13">
    <source>
        <dbReference type="RuleBase" id="RU003762"/>
    </source>
</evidence>
<dbReference type="Gene3D" id="2.60.40.1510">
    <property type="entry name" value="ntegrin, alpha v. Chain A, domain 3"/>
    <property type="match status" value="1"/>
</dbReference>
<dbReference type="SMART" id="SM00191">
    <property type="entry name" value="Int_alpha"/>
    <property type="match status" value="4"/>
</dbReference>
<evidence type="ECO:0000256" key="7">
    <source>
        <dbReference type="ARBA" id="ARBA00022989"/>
    </source>
</evidence>
<comment type="similarity">
    <text evidence="2 13">Belongs to the integrin alpha chain family.</text>
</comment>
<evidence type="ECO:0000259" key="16">
    <source>
        <dbReference type="Pfam" id="PF20805"/>
    </source>
</evidence>
<feature type="transmembrane region" description="Helical" evidence="13">
    <location>
        <begin position="1121"/>
        <end position="1145"/>
    </location>
</feature>
<feature type="repeat" description="FG-GAP" evidence="12">
    <location>
        <begin position="21"/>
        <end position="83"/>
    </location>
</feature>
<comment type="caution">
    <text evidence="18">The sequence shown here is derived from an EMBL/GenBank/DDBJ whole genome shotgun (WGS) entry which is preliminary data.</text>
</comment>
<dbReference type="Gene3D" id="1.20.5.930">
    <property type="entry name" value="Bicelle-embedded integrin alpha(iib) transmembrane segment"/>
    <property type="match status" value="1"/>
</dbReference>
<feature type="region of interest" description="Disordered" evidence="14">
    <location>
        <begin position="958"/>
        <end position="1000"/>
    </location>
</feature>
<name>A0A6A5H1J5_CAERE</name>
<dbReference type="Pfam" id="PF01839">
    <property type="entry name" value="FG-GAP"/>
    <property type="match status" value="1"/>
</dbReference>
<keyword evidence="9 13" id="KW-0472">Membrane</keyword>
<comment type="subcellular location">
    <subcellularLocation>
        <location evidence="1 13">Membrane</location>
        <topology evidence="1 13">Single-pass type I membrane protein</topology>
    </subcellularLocation>
</comment>
<feature type="signal peptide" evidence="13">
    <location>
        <begin position="1"/>
        <end position="19"/>
    </location>
</feature>
<protein>
    <submittedName>
        <fullName evidence="18">Uncharacterized protein</fullName>
    </submittedName>
</protein>
<dbReference type="Gene3D" id="2.60.40.1530">
    <property type="entry name" value="ntegrin, alpha v. Chain A, domain 4"/>
    <property type="match status" value="1"/>
</dbReference>
<dbReference type="PANTHER" id="PTHR23220:SF122">
    <property type="entry name" value="INTEGRIN ALPHA-PS1"/>
    <property type="match status" value="1"/>
</dbReference>
<evidence type="ECO:0000256" key="8">
    <source>
        <dbReference type="ARBA" id="ARBA00023037"/>
    </source>
</evidence>
<keyword evidence="6 13" id="KW-0130">Cell adhesion</keyword>
<dbReference type="Pfam" id="PF08441">
    <property type="entry name" value="Integrin_A_Ig_1"/>
    <property type="match status" value="1"/>
</dbReference>
<keyword evidence="3 13" id="KW-0812">Transmembrane</keyword>
<dbReference type="InterPro" id="IPR048286">
    <property type="entry name" value="Integrin_alpha_Ig-like_3"/>
</dbReference>
<dbReference type="PROSITE" id="PS51470">
    <property type="entry name" value="FG_GAP"/>
    <property type="match status" value="4"/>
</dbReference>
<dbReference type="Gene3D" id="2.60.40.1460">
    <property type="entry name" value="Integrin domains. Chain A, domain 2"/>
    <property type="match status" value="1"/>
</dbReference>
<keyword evidence="11" id="KW-0325">Glycoprotein</keyword>
<keyword evidence="7 13" id="KW-1133">Transmembrane helix</keyword>
<sequence>MRKCVISWIFLVCLSCVKSFNLDVYAPIYRFGPKGTNFGYSVAEHFKGEKPVMLIGAPRGESGQTGTERAGAMYSCDINTFYNIGSQHWCEQVRFEYDNAEDYAKRPNETRGRTVHPLGKNDQLLASTIVSKGTKNGSALVSISFVFGEENVIEKGFQLTRKLCDTITYLEEVCAPLIRYHQTAAYPQGACYELESNLRLQSTYATCAQKNLPTTDRHNEYGGCMEGFSAAITQDTVVTGLIGSVKWTGGVFAKKSSASIFDSVVEKFTMNQPAEDSIRTRLVAHDYLGYSVDIGRFGFWYEDGKPITVVSGATRYGEHGAVIFLPFIQDSSSKLTLNEDKFIINGTAMGSAFGYSIEVVDLNGDGFDDLIVGAPFEHRTGIDGNFGGIVYVYFSQGVQRQKHESHLVFHPPKVIKNPDFYSQFGLSITKLGNVDGDKNGLNDFAVGAPFAFDGAGAVYIYLGTKNIDKFRKKPAQVIKGNELPNIPDGMRSFGFSLSGGSDMDDNGYPDLLVGSPSKNFVALLRARPVISIDAKHKMQTRMIDIDKGVNCPRGSKTCFPLEMVIYVDEETTRGAELVDFSSDVFICNLEAIPYRADITARGFIEGSHSHNYSWPCGSNSHVQKRTYRQNIYLPVQEAKDWITPLKFRFTVSIRNEKKPIQPPQGSQVVDLKHFPVLNKYGASYEFDVPFNTLCGEDHTCQTDLSLKATFKDIPLTPNGYVSNVGEKDYLDVTFTVENKKEKAYQANFYLEYNEEELELPQVHGAKRMIAETIGKNIVHLPLGNPMNGASKHHFTIQFKLTRGRTEGIGKALKFVAHVNSTSQETEEELKDNKWEAEVQIIKKAELEIYGISTPDRVFFGGKAKAESELELEEDIGTMVRHNYTITNHGPWTVRNVIAKFDWPYQVHSRFGRGKWALYLLDVPTITTEFTDGTREVRKCSIEQKYEYVNPADIKLNTKYSTQETTPHRVEHRYKRSTESQEDYQEADEEELRTSRDEEKPEGLVQSLAKMFSFNFHSGVDGIKREVHNLSCQEKTANCFTVVCHFDFIDANSAVVVDFRARLWNSTFIEDFSGVESVKVKSFGRLELDSSQGIDDNPDNNQASVTTSADPDRPTIGDSRPIPWWIIVVAVVIGILIVLLLSFILYKCGFFKRKRVDQPSLYTAQLRHEREQWAESGL</sequence>
<keyword evidence="8 13" id="KW-0401">Integrin</keyword>
<feature type="domain" description="Integrin alpha first immunoglubulin-like" evidence="15">
    <location>
        <begin position="526"/>
        <end position="691"/>
    </location>
</feature>
<feature type="compositionally biased region" description="Basic and acidic residues" evidence="14">
    <location>
        <begin position="991"/>
        <end position="1000"/>
    </location>
</feature>
<evidence type="ECO:0000256" key="6">
    <source>
        <dbReference type="ARBA" id="ARBA00022889"/>
    </source>
</evidence>
<proteinExistence type="inferred from homology"/>
<accession>A0A6A5H1J5</accession>
<dbReference type="KEGG" id="crq:GCK72_009371"/>
<dbReference type="Gene3D" id="2.130.10.130">
    <property type="entry name" value="Integrin alpha, N-terminal"/>
    <property type="match status" value="2"/>
</dbReference>
<evidence type="ECO:0000256" key="12">
    <source>
        <dbReference type="PROSITE-ProRule" id="PRU00803"/>
    </source>
</evidence>
<evidence type="ECO:0000256" key="5">
    <source>
        <dbReference type="ARBA" id="ARBA00022737"/>
    </source>
</evidence>
<feature type="repeat" description="FG-GAP" evidence="12">
    <location>
        <begin position="410"/>
        <end position="470"/>
    </location>
</feature>
<dbReference type="InterPro" id="IPR013519">
    <property type="entry name" value="Int_alpha_beta-p"/>
</dbReference>
<gene>
    <name evidence="18" type="ORF">GCK72_009371</name>
</gene>
<feature type="chain" id="PRO_5025705862" evidence="13">
    <location>
        <begin position="20"/>
        <end position="1177"/>
    </location>
</feature>
<feature type="domain" description="Integrin alpha second immunoglobulin-like" evidence="16">
    <location>
        <begin position="694"/>
        <end position="840"/>
    </location>
</feature>
<dbReference type="GO" id="GO:0005178">
    <property type="term" value="F:integrin binding"/>
    <property type="evidence" value="ECO:0007669"/>
    <property type="project" value="TreeGrafter"/>
</dbReference>
<evidence type="ECO:0000256" key="9">
    <source>
        <dbReference type="ARBA" id="ARBA00023136"/>
    </source>
</evidence>
<evidence type="ECO:0000256" key="3">
    <source>
        <dbReference type="ARBA" id="ARBA00022692"/>
    </source>
</evidence>
<evidence type="ECO:0000256" key="4">
    <source>
        <dbReference type="ARBA" id="ARBA00022729"/>
    </source>
</evidence>
<dbReference type="AlphaFoldDB" id="A0A6A5H1J5"/>
<dbReference type="GO" id="GO:0008305">
    <property type="term" value="C:integrin complex"/>
    <property type="evidence" value="ECO:0007669"/>
    <property type="project" value="InterPro"/>
</dbReference>
<feature type="compositionally biased region" description="Polar residues" evidence="14">
    <location>
        <begin position="1089"/>
        <end position="1108"/>
    </location>
</feature>
<dbReference type="GO" id="GO:0007160">
    <property type="term" value="P:cell-matrix adhesion"/>
    <property type="evidence" value="ECO:0007669"/>
    <property type="project" value="TreeGrafter"/>
</dbReference>
<feature type="compositionally biased region" description="Acidic residues" evidence="14">
    <location>
        <begin position="979"/>
        <end position="990"/>
    </location>
</feature>
<evidence type="ECO:0000313" key="19">
    <source>
        <dbReference type="Proteomes" id="UP000483820"/>
    </source>
</evidence>
<dbReference type="InterPro" id="IPR032695">
    <property type="entry name" value="Integrin_dom_sf"/>
</dbReference>
<dbReference type="InterPro" id="IPR000413">
    <property type="entry name" value="Integrin_alpha"/>
</dbReference>
<dbReference type="GO" id="GO:0033627">
    <property type="term" value="P:cell adhesion mediated by integrin"/>
    <property type="evidence" value="ECO:0007669"/>
    <property type="project" value="TreeGrafter"/>
</dbReference>
<dbReference type="PANTHER" id="PTHR23220">
    <property type="entry name" value="INTEGRIN ALPHA"/>
    <property type="match status" value="1"/>
</dbReference>
<dbReference type="InterPro" id="IPR048285">
    <property type="entry name" value="Integrin_alpha_Ig-like_2"/>
</dbReference>
<evidence type="ECO:0000259" key="15">
    <source>
        <dbReference type="Pfam" id="PF08441"/>
    </source>
</evidence>
<dbReference type="Pfam" id="PF20806">
    <property type="entry name" value="Integrin_A_Ig_3"/>
    <property type="match status" value="1"/>
</dbReference>
<dbReference type="EMBL" id="WUAV01000003">
    <property type="protein sequence ID" value="KAF1761117.1"/>
    <property type="molecule type" value="Genomic_DNA"/>
</dbReference>
<evidence type="ECO:0000256" key="14">
    <source>
        <dbReference type="SAM" id="MobiDB-lite"/>
    </source>
</evidence>
<evidence type="ECO:0000256" key="11">
    <source>
        <dbReference type="ARBA" id="ARBA00023180"/>
    </source>
</evidence>
<dbReference type="GeneID" id="9825861"/>
<dbReference type="Pfam" id="PF20805">
    <property type="entry name" value="Integrin_A_Ig_2"/>
    <property type="match status" value="1"/>
</dbReference>
<feature type="domain" description="Integrin alpha third immunoglobulin-like" evidence="17">
    <location>
        <begin position="846"/>
        <end position="1110"/>
    </location>
</feature>
<dbReference type="InterPro" id="IPR013517">
    <property type="entry name" value="FG-GAP"/>
</dbReference>
<dbReference type="InterPro" id="IPR013649">
    <property type="entry name" value="Integrin_alpha_Ig-like_1"/>
</dbReference>
<dbReference type="GO" id="GO:0098609">
    <property type="term" value="P:cell-cell adhesion"/>
    <property type="evidence" value="ECO:0007669"/>
    <property type="project" value="TreeGrafter"/>
</dbReference>
<dbReference type="GO" id="GO:0009897">
    <property type="term" value="C:external side of plasma membrane"/>
    <property type="evidence" value="ECO:0007669"/>
    <property type="project" value="TreeGrafter"/>
</dbReference>
<evidence type="ECO:0000259" key="17">
    <source>
        <dbReference type="Pfam" id="PF20806"/>
    </source>
</evidence>
<dbReference type="PRINTS" id="PR01185">
    <property type="entry name" value="INTEGRINA"/>
</dbReference>
<dbReference type="Proteomes" id="UP000483820">
    <property type="component" value="Chromosome III"/>
</dbReference>